<dbReference type="EMBL" id="CAOQHR010000007">
    <property type="protein sequence ID" value="CAI6337914.1"/>
    <property type="molecule type" value="Genomic_DNA"/>
</dbReference>
<gene>
    <name evidence="8" type="ORF">PDIGIT_LOCUS11033</name>
</gene>
<feature type="transmembrane region" description="Helical" evidence="6">
    <location>
        <begin position="231"/>
        <end position="251"/>
    </location>
</feature>
<evidence type="ECO:0000256" key="1">
    <source>
        <dbReference type="ARBA" id="ARBA00004141"/>
    </source>
</evidence>
<dbReference type="CDD" id="cd17316">
    <property type="entry name" value="MFS_SV2_like"/>
    <property type="match status" value="1"/>
</dbReference>
<dbReference type="PROSITE" id="PS50850">
    <property type="entry name" value="MFS"/>
    <property type="match status" value="1"/>
</dbReference>
<feature type="transmembrane region" description="Helical" evidence="6">
    <location>
        <begin position="206"/>
        <end position="225"/>
    </location>
</feature>
<feature type="transmembrane region" description="Helical" evidence="6">
    <location>
        <begin position="417"/>
        <end position="435"/>
    </location>
</feature>
<proteinExistence type="predicted"/>
<dbReference type="PANTHER" id="PTHR23508">
    <property type="entry name" value="CARBOXYLIC ACID TRANSPORTER PROTEIN HOMOLOG"/>
    <property type="match status" value="1"/>
</dbReference>
<feature type="transmembrane region" description="Helical" evidence="6">
    <location>
        <begin position="297"/>
        <end position="315"/>
    </location>
</feature>
<dbReference type="Gene3D" id="1.20.1250.20">
    <property type="entry name" value="MFS general substrate transporter like domains"/>
    <property type="match status" value="2"/>
</dbReference>
<protein>
    <recommendedName>
        <fullName evidence="7">Major facilitator superfamily (MFS) profile domain-containing protein</fullName>
    </recommendedName>
</protein>
<feature type="region of interest" description="Disordered" evidence="5">
    <location>
        <begin position="542"/>
        <end position="587"/>
    </location>
</feature>
<evidence type="ECO:0000256" key="5">
    <source>
        <dbReference type="SAM" id="MobiDB-lite"/>
    </source>
</evidence>
<accession>A0A9W4ULJ7</accession>
<dbReference type="InterPro" id="IPR020846">
    <property type="entry name" value="MFS_dom"/>
</dbReference>
<organism evidence="8 9">
    <name type="scientific">Periconia digitata</name>
    <dbReference type="NCBI Taxonomy" id="1303443"/>
    <lineage>
        <taxon>Eukaryota</taxon>
        <taxon>Fungi</taxon>
        <taxon>Dikarya</taxon>
        <taxon>Ascomycota</taxon>
        <taxon>Pezizomycotina</taxon>
        <taxon>Dothideomycetes</taxon>
        <taxon>Pleosporomycetidae</taxon>
        <taxon>Pleosporales</taxon>
        <taxon>Massarineae</taxon>
        <taxon>Periconiaceae</taxon>
        <taxon>Periconia</taxon>
    </lineage>
</organism>
<dbReference type="FunFam" id="1.20.1250.20:FF:000465">
    <property type="entry name" value="Carboxylic acid transporter protein homolog"/>
    <property type="match status" value="1"/>
</dbReference>
<dbReference type="PANTHER" id="PTHR23508:SF9">
    <property type="entry name" value="CARBOXYLIC ACID TRANSPORT PROTEIN (AFU_ORTHOLOGUE AFUA_2G09450)"/>
    <property type="match status" value="1"/>
</dbReference>
<dbReference type="OrthoDB" id="5296287at2759"/>
<keyword evidence="9" id="KW-1185">Reference proteome</keyword>
<reference evidence="8" key="1">
    <citation type="submission" date="2023-01" db="EMBL/GenBank/DDBJ databases">
        <authorList>
            <person name="Van Ghelder C."/>
            <person name="Rancurel C."/>
        </authorList>
    </citation>
    <scope>NUCLEOTIDE SEQUENCE</scope>
    <source>
        <strain evidence="8">CNCM I-4278</strain>
    </source>
</reference>
<evidence type="ECO:0000313" key="8">
    <source>
        <dbReference type="EMBL" id="CAI6337914.1"/>
    </source>
</evidence>
<evidence type="ECO:0000313" key="9">
    <source>
        <dbReference type="Proteomes" id="UP001152607"/>
    </source>
</evidence>
<evidence type="ECO:0000259" key="7">
    <source>
        <dbReference type="PROSITE" id="PS50850"/>
    </source>
</evidence>
<name>A0A9W4ULJ7_9PLEO</name>
<dbReference type="Proteomes" id="UP001152607">
    <property type="component" value="Unassembled WGS sequence"/>
</dbReference>
<keyword evidence="4 6" id="KW-0472">Membrane</keyword>
<keyword evidence="2 6" id="KW-0812">Transmembrane</keyword>
<dbReference type="FunFam" id="1.20.1250.20:FF:000395">
    <property type="entry name" value="Carboxylic acid transporter protein homolog"/>
    <property type="match status" value="1"/>
</dbReference>
<dbReference type="AlphaFoldDB" id="A0A9W4ULJ7"/>
<dbReference type="InterPro" id="IPR036259">
    <property type="entry name" value="MFS_trans_sf"/>
</dbReference>
<feature type="transmembrane region" description="Helical" evidence="6">
    <location>
        <begin position="393"/>
        <end position="410"/>
    </location>
</feature>
<feature type="compositionally biased region" description="Basic and acidic residues" evidence="5">
    <location>
        <begin position="556"/>
        <end position="571"/>
    </location>
</feature>
<dbReference type="GO" id="GO:0005886">
    <property type="term" value="C:plasma membrane"/>
    <property type="evidence" value="ECO:0007669"/>
    <property type="project" value="TreeGrafter"/>
</dbReference>
<feature type="transmembrane region" description="Helical" evidence="6">
    <location>
        <begin position="179"/>
        <end position="199"/>
    </location>
</feature>
<feature type="domain" description="Major facilitator superfamily (MFS) profile" evidence="7">
    <location>
        <begin position="141"/>
        <end position="542"/>
    </location>
</feature>
<evidence type="ECO:0000256" key="4">
    <source>
        <dbReference type="ARBA" id="ARBA00023136"/>
    </source>
</evidence>
<feature type="transmembrane region" description="Helical" evidence="6">
    <location>
        <begin position="515"/>
        <end position="537"/>
    </location>
</feature>
<comment type="caution">
    <text evidence="8">The sequence shown here is derived from an EMBL/GenBank/DDBJ whole genome shotgun (WGS) entry which is preliminary data.</text>
</comment>
<comment type="subcellular location">
    <subcellularLocation>
        <location evidence="1">Membrane</location>
        <topology evidence="1">Multi-pass membrane protein</topology>
    </subcellularLocation>
</comment>
<evidence type="ECO:0000256" key="2">
    <source>
        <dbReference type="ARBA" id="ARBA00022692"/>
    </source>
</evidence>
<feature type="transmembrane region" description="Helical" evidence="6">
    <location>
        <begin position="139"/>
        <end position="159"/>
    </location>
</feature>
<feature type="transmembrane region" description="Helical" evidence="6">
    <location>
        <begin position="347"/>
        <end position="365"/>
    </location>
</feature>
<dbReference type="InterPro" id="IPR011701">
    <property type="entry name" value="MFS"/>
</dbReference>
<evidence type="ECO:0000256" key="3">
    <source>
        <dbReference type="ARBA" id="ARBA00022989"/>
    </source>
</evidence>
<sequence length="587" mass="63853">MQHAPRPAVLANLACLGNPTLFIDTSPRSALSACQLCRSWSPLDIPSASSLLSYLLLNFKIPSRQISSNTATMSGVNEPADPLAKGTLATAKQAWSDLFIWKQRVVVRNEYGEEHTEWQTPEPLKNPISLMAQLSAKDWLFFVVGFCAWSADAFDFHALSIQTTTLAKYYKRTNTDITTAITLTLLLRSIGAAIFGFAGDKWGRKWPMVVNMIILGLLQVATIYSKTFQQFLAVRSLFGLFMGGVYGNAIAMALENCPTNARGLMSGILQQGYSFGYVMAACASLGVGSDTESWKKVFWGGAGVSIGVGLIRIAFPESRQFIEAKKAGKRAKAPGIFWQETKKMLKLEWRMCVYCIILMTWFNYYSHTSQDSYTTFMRTQKGLSDSGSKRASILMKTGACVGGTIIGYISQWFGRRRSIIVAALLSACLIPAWIIPTTESGLSASGFMIQFFVQGAWGVIPIHLNELSPPAFRSSFPGITYQLGNMISSPSAQIVNAIAESHFVKSTKTGKPVDAYGPVMGIATAIIALGIAVTVAFGPEKKGREFEGPPVALPVEAKDVEEGRVSEEKGGAETVEVSGEGEKKAYN</sequence>
<keyword evidence="3 6" id="KW-1133">Transmembrane helix</keyword>
<dbReference type="Pfam" id="PF07690">
    <property type="entry name" value="MFS_1"/>
    <property type="match status" value="1"/>
</dbReference>
<dbReference type="GO" id="GO:0046943">
    <property type="term" value="F:carboxylic acid transmembrane transporter activity"/>
    <property type="evidence" value="ECO:0007669"/>
    <property type="project" value="TreeGrafter"/>
</dbReference>
<evidence type="ECO:0000256" key="6">
    <source>
        <dbReference type="SAM" id="Phobius"/>
    </source>
</evidence>
<dbReference type="SUPFAM" id="SSF103473">
    <property type="entry name" value="MFS general substrate transporter"/>
    <property type="match status" value="1"/>
</dbReference>